<dbReference type="InterPro" id="IPR008928">
    <property type="entry name" value="6-hairpin_glycosidase_sf"/>
</dbReference>
<proteinExistence type="predicted"/>
<reference evidence="2" key="1">
    <citation type="submission" date="2021-03" db="EMBL/GenBank/DDBJ databases">
        <title>Antimicrobial resistance genes in bacteria isolated from Japanese honey, and their potential for conferring macrolide and lincosamide resistance in the American foulbrood pathogen Paenibacillus larvae.</title>
        <authorList>
            <person name="Okamoto M."/>
            <person name="Kumagai M."/>
            <person name="Kanamori H."/>
            <person name="Takamatsu D."/>
        </authorList>
    </citation>
    <scope>NUCLEOTIDE SEQUENCE</scope>
    <source>
        <strain evidence="2">J2TS6</strain>
    </source>
</reference>
<dbReference type="EMBL" id="BORQ01000001">
    <property type="protein sequence ID" value="GIO29622.1"/>
    <property type="molecule type" value="Genomic_DNA"/>
</dbReference>
<dbReference type="Pfam" id="PF17389">
    <property type="entry name" value="Bac_rhamnosid6H"/>
    <property type="match status" value="1"/>
</dbReference>
<evidence type="ECO:0000313" key="3">
    <source>
        <dbReference type="Proteomes" id="UP000679779"/>
    </source>
</evidence>
<feature type="domain" description="Alpha-L-rhamnosidase six-hairpin glycosidase" evidence="1">
    <location>
        <begin position="127"/>
        <end position="321"/>
    </location>
</feature>
<dbReference type="InterPro" id="IPR012341">
    <property type="entry name" value="6hp_glycosidase-like_sf"/>
</dbReference>
<gene>
    <name evidence="2" type="ORF">J2TS6_07630</name>
</gene>
<dbReference type="RefSeq" id="WP_160037745.1">
    <property type="nucleotide sequence ID" value="NZ_BORQ01000001.1"/>
</dbReference>
<dbReference type="Proteomes" id="UP000679779">
    <property type="component" value="Unassembled WGS sequence"/>
</dbReference>
<comment type="caution">
    <text evidence="2">The sequence shown here is derived from an EMBL/GenBank/DDBJ whole genome shotgun (WGS) entry which is preliminary data.</text>
</comment>
<sequence length="454" mass="51759">MNTLPIGNITFDSSSSKLNETFEWAKKQALFYAHADDPVGPWYEAALPGRDAFCMRDIAHQSTGAHLLGLWEHNKNMLYQFARHISADRDWCTYWEITKDGVPAPVDYENDADFWYNLPANFDLIDCCLRQYQWTGDKDYIEKNEMLHFYDRSVTDYVRRWDKDGDGLPEHYTNYGRRGIASYVEDGLHPLVGGDLVASLYAGYRAYSQIQALRGHHDLSHKYAEMAARIGEIYNQDWWNEEAGRFNGAIMQDGSPFTAYYASAHYLPLYFGLVEHGVRMNSALLDVVKHGGNNVEERSYLSEIYYNYGLHEIAYSMLLDLSSPHTSRRSYPEVSYSVISSIITGMMGMVPNAADRVLVTLPRINPVEWATAMNVPLWENEIHLTHRNNQESILVNASGQEFVWEARFPGEWDVISVDGTECQAEVHQVCGSETVSSIRLCVEPGRKIVVGVVK</sequence>
<dbReference type="GO" id="GO:0005975">
    <property type="term" value="P:carbohydrate metabolic process"/>
    <property type="evidence" value="ECO:0007669"/>
    <property type="project" value="InterPro"/>
</dbReference>
<dbReference type="SUPFAM" id="SSF48208">
    <property type="entry name" value="Six-hairpin glycosidases"/>
    <property type="match status" value="1"/>
</dbReference>
<accession>A0A920CAN6</accession>
<name>A0A920CAN6_9BACL</name>
<evidence type="ECO:0000259" key="1">
    <source>
        <dbReference type="Pfam" id="PF17389"/>
    </source>
</evidence>
<evidence type="ECO:0000313" key="2">
    <source>
        <dbReference type="EMBL" id="GIO29622.1"/>
    </source>
</evidence>
<organism evidence="2 3">
    <name type="scientific">Paenibacillus albilobatus</name>
    <dbReference type="NCBI Taxonomy" id="2716884"/>
    <lineage>
        <taxon>Bacteria</taxon>
        <taxon>Bacillati</taxon>
        <taxon>Bacillota</taxon>
        <taxon>Bacilli</taxon>
        <taxon>Bacillales</taxon>
        <taxon>Paenibacillaceae</taxon>
        <taxon>Paenibacillus</taxon>
    </lineage>
</organism>
<dbReference type="AlphaFoldDB" id="A0A920CAN6"/>
<dbReference type="InterPro" id="IPR035396">
    <property type="entry name" value="Bac_rhamnosid6H"/>
</dbReference>
<keyword evidence="3" id="KW-1185">Reference proteome</keyword>
<dbReference type="Gene3D" id="1.50.10.10">
    <property type="match status" value="1"/>
</dbReference>
<protein>
    <recommendedName>
        <fullName evidence="1">Alpha-L-rhamnosidase six-hairpin glycosidase domain-containing protein</fullName>
    </recommendedName>
</protein>